<reference evidence="15" key="1">
    <citation type="submission" date="2003-08" db="EMBL/GenBank/DDBJ databases">
        <authorList>
            <person name="Birren B."/>
            <person name="Nusbaum C."/>
            <person name="Abebe A."/>
            <person name="Abouelleil A."/>
            <person name="Adekoya E."/>
            <person name="Ait-zahra M."/>
            <person name="Allen N."/>
            <person name="Allen T."/>
            <person name="An P."/>
            <person name="Anderson M."/>
            <person name="Anderson S."/>
            <person name="Arachchi H."/>
            <person name="Armbruster J."/>
            <person name="Bachantsang P."/>
            <person name="Baldwin J."/>
            <person name="Barry A."/>
            <person name="Bayul T."/>
            <person name="Blitshsteyn B."/>
            <person name="Bloom T."/>
            <person name="Blye J."/>
            <person name="Boguslavskiy L."/>
            <person name="Borowsky M."/>
            <person name="Boukhgalter B."/>
            <person name="Brunache A."/>
            <person name="Butler J."/>
            <person name="Calixte N."/>
            <person name="Calvo S."/>
            <person name="Camarata J."/>
            <person name="Campo K."/>
            <person name="Chang J."/>
            <person name="Cheshatsang Y."/>
            <person name="Citroen M."/>
            <person name="Collymore A."/>
            <person name="Considine T."/>
            <person name="Cook A."/>
            <person name="Cooke P."/>
            <person name="Corum B."/>
            <person name="Cuomo C."/>
            <person name="David R."/>
            <person name="Dawoe T."/>
            <person name="Degray S."/>
            <person name="Dodge S."/>
            <person name="Dooley K."/>
            <person name="Dorje P."/>
            <person name="Dorjee K."/>
            <person name="Dorris L."/>
            <person name="Duffey N."/>
            <person name="Dupes A."/>
            <person name="Elkins T."/>
            <person name="Engels R."/>
            <person name="Erickson J."/>
            <person name="Farina A."/>
            <person name="Faro S."/>
            <person name="Ferreira P."/>
            <person name="Fischer H."/>
            <person name="Fitzgerald M."/>
            <person name="Foley K."/>
            <person name="Gage D."/>
            <person name="Galagan J."/>
            <person name="Gearin G."/>
            <person name="Gnerre S."/>
            <person name="Gnirke A."/>
            <person name="Goyette A."/>
            <person name="Graham J."/>
            <person name="Grandbois E."/>
            <person name="Gyaltsen K."/>
            <person name="Hafez N."/>
            <person name="Hagopian D."/>
            <person name="Hagos B."/>
            <person name="Hall J."/>
            <person name="Hatcher B."/>
            <person name="Heller A."/>
            <person name="Higgins H."/>
            <person name="Honan T."/>
            <person name="Horn A."/>
            <person name="Houde N."/>
            <person name="Hughes L."/>
            <person name="Hulme W."/>
            <person name="Husby E."/>
            <person name="Iliev I."/>
            <person name="Jaffe D."/>
            <person name="Jones C."/>
            <person name="Kamal M."/>
            <person name="Kamat A."/>
            <person name="Kamvysselis M."/>
            <person name="Karlsson E."/>
            <person name="Kells C."/>
            <person name="Kieu A."/>
            <person name="Kisner P."/>
            <person name="Kodira C."/>
            <person name="Kulbokas E."/>
            <person name="Labutti K."/>
            <person name="Lama D."/>
            <person name="Landers T."/>
            <person name="Leger J."/>
            <person name="Levine S."/>
            <person name="Lewis D."/>
            <person name="Lewis T."/>
            <person name="Lindblad-toh K."/>
            <person name="Liu X."/>
            <person name="Lokyitsang T."/>
            <person name="Lokyitsang Y."/>
            <person name="Lucien O."/>
            <person name="Lui A."/>
            <person name="Ma L.J."/>
            <person name="Mabbitt R."/>
            <person name="Macdonald J."/>
            <person name="Maclean C."/>
            <person name="Major J."/>
            <person name="Manning J."/>
            <person name="Marabella R."/>
            <person name="Maru K."/>
            <person name="Matthews C."/>
            <person name="Mauceli E."/>
            <person name="Mccarthy M."/>
            <person name="Mcdonough S."/>
            <person name="Mcghee T."/>
            <person name="Meldrim J."/>
            <person name="Meneus L."/>
            <person name="Mesirov J."/>
            <person name="Mihalev A."/>
            <person name="Mihova T."/>
            <person name="Mikkelsen T."/>
            <person name="Mlenga V."/>
            <person name="Moru K."/>
            <person name="Mozes J."/>
            <person name="Mulrain L."/>
            <person name="Munson G."/>
            <person name="Naylor J."/>
            <person name="Newes C."/>
            <person name="Nguyen C."/>
            <person name="Nguyen N."/>
            <person name="Nguyen T."/>
            <person name="Nicol R."/>
            <person name="Nielsen C."/>
            <person name="Nizzari M."/>
            <person name="Norbu C."/>
            <person name="Norbu N."/>
            <person name="O'donnell P."/>
            <person name="Okoawo O."/>
            <person name="O'leary S."/>
            <person name="Omotosho B."/>
            <person name="O'neill K."/>
            <person name="Osman S."/>
            <person name="Parker S."/>
            <person name="Perrin D."/>
            <person name="Phunkhang P."/>
            <person name="Piqani B."/>
            <person name="Purcell S."/>
            <person name="Rachupka T."/>
            <person name="Ramasamy U."/>
            <person name="Rameau R."/>
            <person name="Ray V."/>
            <person name="Raymond C."/>
            <person name="Retta R."/>
            <person name="Richardson S."/>
            <person name="Rise C."/>
            <person name="Rodriguez J."/>
            <person name="Rogers J."/>
            <person name="Rogov P."/>
            <person name="Rutman M."/>
            <person name="Schupbach R."/>
            <person name="Seaman C."/>
            <person name="Settipalli S."/>
            <person name="Sharpe T."/>
            <person name="Sheridan J."/>
            <person name="Sherpa N."/>
            <person name="Shi J."/>
            <person name="Smirnov S."/>
            <person name="Smith C."/>
            <person name="Sougnez C."/>
            <person name="Spencer B."/>
            <person name="Stalker J."/>
            <person name="Stange-thomann N."/>
            <person name="Stavropoulos S."/>
            <person name="Stetson K."/>
            <person name="Stone C."/>
            <person name="Stone S."/>
            <person name="Stubbs M."/>
            <person name="Talamas J."/>
            <person name="Tchuinga P."/>
            <person name="Tenzing P."/>
            <person name="Tesfaye S."/>
            <person name="Theodore J."/>
            <person name="Thoulutsang Y."/>
            <person name="Topham K."/>
            <person name="Towey S."/>
            <person name="Tsamla T."/>
            <person name="Tsomo N."/>
            <person name="Vallee D."/>
            <person name="Vassiliev H."/>
            <person name="Venkataraman V."/>
            <person name="Vinson J."/>
            <person name="Vo A."/>
            <person name="Wade C."/>
            <person name="Wang S."/>
            <person name="Wangchuk T."/>
            <person name="Wangdi T."/>
            <person name="Whittaker C."/>
            <person name="Wilkinson J."/>
            <person name="Wu Y."/>
            <person name="Wyman D."/>
            <person name="Yadav S."/>
            <person name="Yang S."/>
            <person name="Yang X."/>
            <person name="Yeager S."/>
            <person name="Yee E."/>
            <person name="Young G."/>
            <person name="Zainoun J."/>
            <person name="Zembeck L."/>
            <person name="Zimmer A."/>
            <person name="Zody M."/>
            <person name="Lander E."/>
        </authorList>
    </citation>
    <scope>NUCLEOTIDE SEQUENCE [LARGE SCALE GENOMIC DNA]</scope>
</reference>
<dbReference type="Pfam" id="PF00029">
    <property type="entry name" value="Connexin"/>
    <property type="match status" value="2"/>
</dbReference>
<dbReference type="InterPro" id="IPR019570">
    <property type="entry name" value="Connexin_CCC"/>
</dbReference>
<keyword evidence="8 11" id="KW-0472">Membrane</keyword>
<dbReference type="InterPro" id="IPR038359">
    <property type="entry name" value="Connexin_N_sf"/>
</dbReference>
<reference evidence="14" key="3">
    <citation type="submission" date="2025-09" db="UniProtKB">
        <authorList>
            <consortium name="Ensembl"/>
        </authorList>
    </citation>
    <scope>IDENTIFICATION</scope>
</reference>
<comment type="subcellular location">
    <subcellularLocation>
        <location evidence="1">Cell junction</location>
        <location evidence="1">Gap junction</location>
    </subcellularLocation>
    <subcellularLocation>
        <location evidence="2 9">Cell membrane</location>
        <topology evidence="2 9">Multi-pass membrane protein</topology>
    </subcellularLocation>
</comment>
<evidence type="ECO:0000256" key="11">
    <source>
        <dbReference type="SAM" id="Phobius"/>
    </source>
</evidence>
<evidence type="ECO:0000256" key="4">
    <source>
        <dbReference type="ARBA" id="ARBA00022692"/>
    </source>
</evidence>
<dbReference type="GO" id="GO:0007267">
    <property type="term" value="P:cell-cell signaling"/>
    <property type="evidence" value="ECO:0007669"/>
    <property type="project" value="TreeGrafter"/>
</dbReference>
<comment type="function">
    <text evidence="9">One gap junction consists of a cluster of closely packed pairs of transmembrane channels, the connexons, through which materials of low MW diffuse from one cell to a neighboring cell.</text>
</comment>
<sequence>MAWHIIHSLLEQVRLHSTFPGKLWIIMMFIFRIVVVARIGDMVYHDEQSHFVCNTLSPGCSNVCFNAFSPISQLRFWSLMVLVVSTPGILFCIYASHKIYHAYVKFPLVEEEQKQPPRSWDATSEIDRGLDHPRPMANGKRRRGDAPPSYGSHPSAPPLYVVKRLNSKKDEPLDKNGKPDLSRRMKDYDAPLRKRHRRRGNDEDKDLMEKRNGSTTDNNYTNRQQGYPIYADARGRKVEYISVNPKPNHYDEIKANKQNKIMLENPQLYRAYWWHVVIRTILEVGFLVGQYYLYGWFVPELFECARWPCPKTVDCFVSRPMEKTCLLWLMFGLGAIACVLSIGEFWALGWERFKYAMCCRGPKVTYEEKRRRLAALQAAAHNPPKQRRRKQGRDNCGLTGALSIDSLSSDTTVESV</sequence>
<reference evidence="14" key="2">
    <citation type="submission" date="2025-08" db="UniProtKB">
        <authorList>
            <consortium name="Ensembl"/>
        </authorList>
    </citation>
    <scope>IDENTIFICATION</scope>
</reference>
<feature type="domain" description="Connexin cysteine-rich" evidence="13">
    <location>
        <begin position="282"/>
        <end position="348"/>
    </location>
</feature>
<dbReference type="AlphaFoldDB" id="H2Y5A3"/>
<proteinExistence type="inferred from homology"/>
<feature type="transmembrane region" description="Helical" evidence="11">
    <location>
        <begin position="21"/>
        <end position="40"/>
    </location>
</feature>
<evidence type="ECO:0000259" key="12">
    <source>
        <dbReference type="SMART" id="SM00037"/>
    </source>
</evidence>
<protein>
    <recommendedName>
        <fullName evidence="9">Gap junction protein</fullName>
    </recommendedName>
</protein>
<keyword evidence="5 9" id="KW-0303">Gap junction</keyword>
<organism evidence="14 15">
    <name type="scientific">Ciona savignyi</name>
    <name type="common">Pacific transparent sea squirt</name>
    <dbReference type="NCBI Taxonomy" id="51511"/>
    <lineage>
        <taxon>Eukaryota</taxon>
        <taxon>Metazoa</taxon>
        <taxon>Chordata</taxon>
        <taxon>Tunicata</taxon>
        <taxon>Ascidiacea</taxon>
        <taxon>Phlebobranchia</taxon>
        <taxon>Cionidae</taxon>
        <taxon>Ciona</taxon>
    </lineage>
</organism>
<feature type="compositionally biased region" description="Basic and acidic residues" evidence="10">
    <location>
        <begin position="167"/>
        <end position="192"/>
    </location>
</feature>
<evidence type="ECO:0000256" key="3">
    <source>
        <dbReference type="ARBA" id="ARBA00022475"/>
    </source>
</evidence>
<dbReference type="InParanoid" id="H2Y5A3"/>
<dbReference type="STRING" id="51511.ENSCSAVP00000000501"/>
<feature type="domain" description="Connexin N-terminal" evidence="12">
    <location>
        <begin position="42"/>
        <end position="75"/>
    </location>
</feature>
<feature type="compositionally biased region" description="Polar residues" evidence="10">
    <location>
        <begin position="213"/>
        <end position="224"/>
    </location>
</feature>
<evidence type="ECO:0000256" key="10">
    <source>
        <dbReference type="SAM" id="MobiDB-lite"/>
    </source>
</evidence>
<name>H2Y5A3_CIOSA</name>
<keyword evidence="6" id="KW-0965">Cell junction</keyword>
<keyword evidence="7 11" id="KW-1133">Transmembrane helix</keyword>
<dbReference type="Gene3D" id="1.20.1440.80">
    <property type="entry name" value="Gap junction channel protein cysteine-rich domain"/>
    <property type="match status" value="1"/>
</dbReference>
<dbReference type="GO" id="GO:0005922">
    <property type="term" value="C:connexin complex"/>
    <property type="evidence" value="ECO:0007669"/>
    <property type="project" value="InterPro"/>
</dbReference>
<keyword evidence="15" id="KW-1185">Reference proteome</keyword>
<dbReference type="InterPro" id="IPR013092">
    <property type="entry name" value="Connexin_N"/>
</dbReference>
<feature type="transmembrane region" description="Helical" evidence="11">
    <location>
        <begin position="272"/>
        <end position="293"/>
    </location>
</feature>
<evidence type="ECO:0000313" key="15">
    <source>
        <dbReference type="Proteomes" id="UP000007875"/>
    </source>
</evidence>
<dbReference type="InterPro" id="IPR017990">
    <property type="entry name" value="Connexin_CS"/>
</dbReference>
<evidence type="ECO:0000256" key="1">
    <source>
        <dbReference type="ARBA" id="ARBA00004610"/>
    </source>
</evidence>
<evidence type="ECO:0000313" key="14">
    <source>
        <dbReference type="Ensembl" id="ENSCSAVP00000000501.1"/>
    </source>
</evidence>
<accession>H2Y5A3</accession>
<dbReference type="Proteomes" id="UP000007875">
    <property type="component" value="Unassembled WGS sequence"/>
</dbReference>
<dbReference type="PROSITE" id="PS00408">
    <property type="entry name" value="CONNEXINS_2"/>
    <property type="match status" value="1"/>
</dbReference>
<evidence type="ECO:0000259" key="13">
    <source>
        <dbReference type="SMART" id="SM01089"/>
    </source>
</evidence>
<comment type="subunit">
    <text evidence="9">A connexon is composed of a hexamer of connexins.</text>
</comment>
<keyword evidence="3" id="KW-1003">Cell membrane</keyword>
<evidence type="ECO:0000256" key="6">
    <source>
        <dbReference type="ARBA" id="ARBA00022949"/>
    </source>
</evidence>
<dbReference type="PRINTS" id="PR00206">
    <property type="entry name" value="CONNEXIN"/>
</dbReference>
<dbReference type="GeneTree" id="ENSGT01150000286949"/>
<comment type="similarity">
    <text evidence="9">Belongs to the connexin family.</text>
</comment>
<feature type="compositionally biased region" description="Basic and acidic residues" evidence="10">
    <location>
        <begin position="125"/>
        <end position="134"/>
    </location>
</feature>
<keyword evidence="4 9" id="KW-0812">Transmembrane</keyword>
<evidence type="ECO:0000256" key="8">
    <source>
        <dbReference type="ARBA" id="ARBA00023136"/>
    </source>
</evidence>
<dbReference type="GO" id="GO:0005243">
    <property type="term" value="F:gap junction channel activity"/>
    <property type="evidence" value="ECO:0007669"/>
    <property type="project" value="TreeGrafter"/>
</dbReference>
<feature type="transmembrane region" description="Helical" evidence="11">
    <location>
        <begin position="326"/>
        <end position="347"/>
    </location>
</feature>
<dbReference type="Ensembl" id="ENSCSAVT00000000506.1">
    <property type="protein sequence ID" value="ENSCSAVP00000000501.1"/>
    <property type="gene ID" value="ENSCSAVG00000000285.1"/>
</dbReference>
<dbReference type="InterPro" id="IPR000500">
    <property type="entry name" value="Connexin"/>
</dbReference>
<feature type="region of interest" description="Disordered" evidence="10">
    <location>
        <begin position="116"/>
        <end position="224"/>
    </location>
</feature>
<dbReference type="SMART" id="SM01089">
    <property type="entry name" value="Connexin_CCC"/>
    <property type="match status" value="1"/>
</dbReference>
<dbReference type="PANTHER" id="PTHR11984">
    <property type="entry name" value="CONNEXIN"/>
    <property type="match status" value="1"/>
</dbReference>
<evidence type="ECO:0000256" key="5">
    <source>
        <dbReference type="ARBA" id="ARBA00022868"/>
    </source>
</evidence>
<evidence type="ECO:0000256" key="7">
    <source>
        <dbReference type="ARBA" id="ARBA00022989"/>
    </source>
</evidence>
<feature type="transmembrane region" description="Helical" evidence="11">
    <location>
        <begin position="76"/>
        <end position="95"/>
    </location>
</feature>
<evidence type="ECO:0000256" key="2">
    <source>
        <dbReference type="ARBA" id="ARBA00004651"/>
    </source>
</evidence>
<evidence type="ECO:0000256" key="9">
    <source>
        <dbReference type="RuleBase" id="RU000630"/>
    </source>
</evidence>
<dbReference type="PANTHER" id="PTHR11984:SF53">
    <property type="entry name" value="GAP JUNCTION PROTEIN"/>
    <property type="match status" value="1"/>
</dbReference>
<dbReference type="SMART" id="SM00037">
    <property type="entry name" value="CNX"/>
    <property type="match status" value="1"/>
</dbReference>